<feature type="transmembrane region" description="Helical" evidence="5">
    <location>
        <begin position="237"/>
        <end position="256"/>
    </location>
</feature>
<evidence type="ECO:0000256" key="5">
    <source>
        <dbReference type="SAM" id="Phobius"/>
    </source>
</evidence>
<dbReference type="AlphaFoldDB" id="A0A8H3BIF1"/>
<feature type="transmembrane region" description="Helical" evidence="5">
    <location>
        <begin position="28"/>
        <end position="49"/>
    </location>
</feature>
<keyword evidence="3 5" id="KW-1133">Transmembrane helix</keyword>
<dbReference type="CDD" id="cd09317">
    <property type="entry name" value="TDT_Mae1_like"/>
    <property type="match status" value="1"/>
</dbReference>
<evidence type="ECO:0000256" key="2">
    <source>
        <dbReference type="ARBA" id="ARBA00022692"/>
    </source>
</evidence>
<dbReference type="Proteomes" id="UP000663861">
    <property type="component" value="Unassembled WGS sequence"/>
</dbReference>
<keyword evidence="4 5" id="KW-0472">Membrane</keyword>
<dbReference type="Pfam" id="PF03595">
    <property type="entry name" value="SLAC1"/>
    <property type="match status" value="1"/>
</dbReference>
<dbReference type="EMBL" id="CAJMWY010003831">
    <property type="protein sequence ID" value="CAE6508423.1"/>
    <property type="molecule type" value="Genomic_DNA"/>
</dbReference>
<dbReference type="Gene3D" id="1.50.10.150">
    <property type="entry name" value="Voltage-dependent anion channel"/>
    <property type="match status" value="1"/>
</dbReference>
<feature type="transmembrane region" description="Helical" evidence="5">
    <location>
        <begin position="61"/>
        <end position="80"/>
    </location>
</feature>
<dbReference type="InterPro" id="IPR004695">
    <property type="entry name" value="SLAC1/Mae1/Ssu1/TehA"/>
</dbReference>
<organism evidence="6 8">
    <name type="scientific">Rhizoctonia solani</name>
    <dbReference type="NCBI Taxonomy" id="456999"/>
    <lineage>
        <taxon>Eukaryota</taxon>
        <taxon>Fungi</taxon>
        <taxon>Dikarya</taxon>
        <taxon>Basidiomycota</taxon>
        <taxon>Agaricomycotina</taxon>
        <taxon>Agaricomycetes</taxon>
        <taxon>Cantharellales</taxon>
        <taxon>Ceratobasidiaceae</taxon>
        <taxon>Rhizoctonia</taxon>
    </lineage>
</organism>
<feature type="transmembrane region" description="Helical" evidence="5">
    <location>
        <begin position="166"/>
        <end position="185"/>
    </location>
</feature>
<comment type="subcellular location">
    <subcellularLocation>
        <location evidence="1">Membrane</location>
        <topology evidence="1">Multi-pass membrane protein</topology>
    </subcellularLocation>
</comment>
<proteinExistence type="predicted"/>
<feature type="transmembrane region" description="Helical" evidence="5">
    <location>
        <begin position="133"/>
        <end position="154"/>
    </location>
</feature>
<protein>
    <recommendedName>
        <fullName evidence="9">Malic acid transport protein</fullName>
    </recommendedName>
</protein>
<evidence type="ECO:0000313" key="8">
    <source>
        <dbReference type="Proteomes" id="UP000663888"/>
    </source>
</evidence>
<dbReference type="InterPro" id="IPR038665">
    <property type="entry name" value="Voltage-dep_anion_channel_sf"/>
</dbReference>
<evidence type="ECO:0000256" key="4">
    <source>
        <dbReference type="ARBA" id="ARBA00023136"/>
    </source>
</evidence>
<name>A0A8H3BIF1_9AGAM</name>
<feature type="transmembrane region" description="Helical" evidence="5">
    <location>
        <begin position="317"/>
        <end position="340"/>
    </location>
</feature>
<feature type="transmembrane region" description="Helical" evidence="5">
    <location>
        <begin position="197"/>
        <end position="225"/>
    </location>
</feature>
<dbReference type="InterPro" id="IPR030185">
    <property type="entry name" value="Mae1"/>
</dbReference>
<evidence type="ECO:0000313" key="6">
    <source>
        <dbReference type="EMBL" id="CAE6456732.1"/>
    </source>
</evidence>
<feature type="transmembrane region" description="Helical" evidence="5">
    <location>
        <begin position="346"/>
        <end position="370"/>
    </location>
</feature>
<gene>
    <name evidence="7" type="ORF">RDB_LOCUS133312</name>
    <name evidence="6" type="ORF">RDB_LOCUS79034</name>
</gene>
<dbReference type="GO" id="GO:0016020">
    <property type="term" value="C:membrane"/>
    <property type="evidence" value="ECO:0007669"/>
    <property type="project" value="UniProtKB-SubCell"/>
</dbReference>
<evidence type="ECO:0000256" key="3">
    <source>
        <dbReference type="ARBA" id="ARBA00022989"/>
    </source>
</evidence>
<dbReference type="PANTHER" id="PTHR31162">
    <property type="entry name" value="MALIC ACID TRANSPORT PROTEIN-RELATED"/>
    <property type="match status" value="1"/>
</dbReference>
<dbReference type="PANTHER" id="PTHR31162:SF0">
    <property type="entry name" value="MALIC ACID TRANSPORT PROTEIN"/>
    <property type="match status" value="1"/>
</dbReference>
<evidence type="ECO:0000256" key="1">
    <source>
        <dbReference type="ARBA" id="ARBA00004141"/>
    </source>
</evidence>
<comment type="caution">
    <text evidence="6">The sequence shown here is derived from an EMBL/GenBank/DDBJ whole genome shotgun (WGS) entry which is preliminary data.</text>
</comment>
<sequence>MLKSGASTMVAPYDGPHYSALSRRIHGWSWQSFPIGMGTGAVYVLLSAINPHPAWVTKIEIIFYILNLCLFSLNVSMLTLQFIFFRRQSIRLLMDPSKGIYVPLSVLSFATVVIGTINYAVPAGIIHVNGIYVMFWLYVALALVVSFPMLMIWFNQPHDVTTFTPAWVFLIFPIMLTGIMAFNALRVVPASDPRALGILLIGYVFQGIGFFVTFFYLAIYILRIITTGFMNGHQANGAFVACGPPGFTALALINLGASARDIFPRYNLVSPLAGEIFYAASVLSGLLLFGLAAFFFVFGVLPYWFKLHKHLHEILGCWALTFPNVGWISTIMALSKIFHIPGFNEWHLAMTLLVCVTWIVLFSLTVVAFWKGEIFISRDEEIHADVPVIKPKPRLEDLV</sequence>
<feature type="transmembrane region" description="Helical" evidence="5">
    <location>
        <begin position="100"/>
        <end position="121"/>
    </location>
</feature>
<dbReference type="Proteomes" id="UP000663888">
    <property type="component" value="Unassembled WGS sequence"/>
</dbReference>
<dbReference type="GO" id="GO:0015140">
    <property type="term" value="F:malate transmembrane transporter activity"/>
    <property type="evidence" value="ECO:0007669"/>
    <property type="project" value="InterPro"/>
</dbReference>
<evidence type="ECO:0008006" key="9">
    <source>
        <dbReference type="Google" id="ProtNLM"/>
    </source>
</evidence>
<evidence type="ECO:0000313" key="7">
    <source>
        <dbReference type="EMBL" id="CAE6508423.1"/>
    </source>
</evidence>
<dbReference type="EMBL" id="CAJMWX010001048">
    <property type="protein sequence ID" value="CAE6456732.1"/>
    <property type="molecule type" value="Genomic_DNA"/>
</dbReference>
<feature type="transmembrane region" description="Helical" evidence="5">
    <location>
        <begin position="276"/>
        <end position="305"/>
    </location>
</feature>
<keyword evidence="2 5" id="KW-0812">Transmembrane</keyword>
<accession>A0A8H3BIF1</accession>
<reference evidence="6" key="1">
    <citation type="submission" date="2021-01" db="EMBL/GenBank/DDBJ databases">
        <authorList>
            <person name="Kaushik A."/>
        </authorList>
    </citation>
    <scope>NUCLEOTIDE SEQUENCE</scope>
    <source>
        <strain evidence="6">AG4-R118</strain>
        <strain evidence="7">AG4-RS23</strain>
    </source>
</reference>